<proteinExistence type="inferred from homology"/>
<evidence type="ECO:0000256" key="8">
    <source>
        <dbReference type="RuleBase" id="RU364100"/>
    </source>
</evidence>
<reference evidence="9 10" key="1">
    <citation type="submission" date="2020-08" db="EMBL/GenBank/DDBJ databases">
        <title>Genome sequence of Sphingomonas rhizophila KACC 19189T.</title>
        <authorList>
            <person name="Hyun D.-W."/>
            <person name="Bae J.-W."/>
        </authorList>
    </citation>
    <scope>NUCLEOTIDE SEQUENCE [LARGE SCALE GENOMIC DNA]</scope>
    <source>
        <strain evidence="9 10">KACC 19189</strain>
    </source>
</reference>
<keyword evidence="3" id="KW-0227">DNA damage</keyword>
<dbReference type="RefSeq" id="WP_187541221.1">
    <property type="nucleotide sequence ID" value="NZ_CP060717.1"/>
</dbReference>
<dbReference type="EC" id="3.4.-.-" evidence="8"/>
<dbReference type="PANTHER" id="PTHR13604:SF0">
    <property type="entry name" value="ABASIC SITE PROCESSING PROTEIN HMCES"/>
    <property type="match status" value="1"/>
</dbReference>
<evidence type="ECO:0000256" key="1">
    <source>
        <dbReference type="ARBA" id="ARBA00008136"/>
    </source>
</evidence>
<dbReference type="InterPro" id="IPR003738">
    <property type="entry name" value="SRAP"/>
</dbReference>
<evidence type="ECO:0000256" key="4">
    <source>
        <dbReference type="ARBA" id="ARBA00022801"/>
    </source>
</evidence>
<gene>
    <name evidence="9" type="ORF">H9L12_07530</name>
</gene>
<dbReference type="Proteomes" id="UP000515955">
    <property type="component" value="Chromosome"/>
</dbReference>
<dbReference type="Pfam" id="PF02586">
    <property type="entry name" value="SRAP"/>
    <property type="match status" value="1"/>
</dbReference>
<protein>
    <recommendedName>
        <fullName evidence="8">Abasic site processing protein</fullName>
        <ecNumber evidence="8">3.4.-.-</ecNumber>
    </recommendedName>
</protein>
<evidence type="ECO:0000313" key="9">
    <source>
        <dbReference type="EMBL" id="QNN64221.1"/>
    </source>
</evidence>
<keyword evidence="5" id="KW-0190">Covalent protein-DNA linkage</keyword>
<accession>A0A7G9S8P6</accession>
<keyword evidence="7" id="KW-0456">Lyase</keyword>
<dbReference type="InterPro" id="IPR036590">
    <property type="entry name" value="SRAP-like"/>
</dbReference>
<dbReference type="EMBL" id="CP060717">
    <property type="protein sequence ID" value="QNN64221.1"/>
    <property type="molecule type" value="Genomic_DNA"/>
</dbReference>
<dbReference type="KEGG" id="srhi:H9L12_07530"/>
<evidence type="ECO:0000256" key="3">
    <source>
        <dbReference type="ARBA" id="ARBA00022763"/>
    </source>
</evidence>
<dbReference type="PANTHER" id="PTHR13604">
    <property type="entry name" value="DC12-RELATED"/>
    <property type="match status" value="1"/>
</dbReference>
<evidence type="ECO:0000256" key="2">
    <source>
        <dbReference type="ARBA" id="ARBA00022670"/>
    </source>
</evidence>
<organism evidence="9 10">
    <name type="scientific">Sphingomonas rhizophila</name>
    <dbReference type="NCBI Taxonomy" id="2071607"/>
    <lineage>
        <taxon>Bacteria</taxon>
        <taxon>Pseudomonadati</taxon>
        <taxon>Pseudomonadota</taxon>
        <taxon>Alphaproteobacteria</taxon>
        <taxon>Sphingomonadales</taxon>
        <taxon>Sphingomonadaceae</taxon>
        <taxon>Sphingomonas</taxon>
    </lineage>
</organism>
<evidence type="ECO:0000256" key="5">
    <source>
        <dbReference type="ARBA" id="ARBA00023124"/>
    </source>
</evidence>
<dbReference type="SUPFAM" id="SSF143081">
    <property type="entry name" value="BB1717-like"/>
    <property type="match status" value="1"/>
</dbReference>
<keyword evidence="4 8" id="KW-0378">Hydrolase</keyword>
<keyword evidence="10" id="KW-1185">Reference proteome</keyword>
<evidence type="ECO:0000313" key="10">
    <source>
        <dbReference type="Proteomes" id="UP000515955"/>
    </source>
</evidence>
<evidence type="ECO:0000256" key="7">
    <source>
        <dbReference type="ARBA" id="ARBA00023239"/>
    </source>
</evidence>
<dbReference type="GO" id="GO:0008233">
    <property type="term" value="F:peptidase activity"/>
    <property type="evidence" value="ECO:0007669"/>
    <property type="project" value="UniProtKB-KW"/>
</dbReference>
<dbReference type="AlphaFoldDB" id="A0A7G9S8P6"/>
<dbReference type="GO" id="GO:0106300">
    <property type="term" value="P:protein-DNA covalent cross-linking repair"/>
    <property type="evidence" value="ECO:0007669"/>
    <property type="project" value="InterPro"/>
</dbReference>
<keyword evidence="2 8" id="KW-0645">Protease</keyword>
<dbReference type="Gene3D" id="3.90.1680.10">
    <property type="entry name" value="SOS response associated peptidase-like"/>
    <property type="match status" value="1"/>
</dbReference>
<dbReference type="GO" id="GO:0016829">
    <property type="term" value="F:lyase activity"/>
    <property type="evidence" value="ECO:0007669"/>
    <property type="project" value="UniProtKB-KW"/>
</dbReference>
<keyword evidence="6" id="KW-0238">DNA-binding</keyword>
<name>A0A7G9S8P6_9SPHN</name>
<comment type="similarity">
    <text evidence="1 8">Belongs to the SOS response-associated peptidase family.</text>
</comment>
<dbReference type="GO" id="GO:0006508">
    <property type="term" value="P:proteolysis"/>
    <property type="evidence" value="ECO:0007669"/>
    <property type="project" value="UniProtKB-KW"/>
</dbReference>
<dbReference type="GO" id="GO:0003697">
    <property type="term" value="F:single-stranded DNA binding"/>
    <property type="evidence" value="ECO:0007669"/>
    <property type="project" value="InterPro"/>
</dbReference>
<evidence type="ECO:0000256" key="6">
    <source>
        <dbReference type="ARBA" id="ARBA00023125"/>
    </source>
</evidence>
<sequence>MCNLYTMTATVDELRRMFGPFDGETANLPPFDEIYPGKPAPVLRRTGGKMKLETMTWGFPGPAAAKGRPVTNVRNLDSPFWRSALQAPERRCIVPVTRFCEWTAEPDPVTKRKSKVWFGMQEGSEPLFAFAGVWRPGEGGPFMAFLTCEANRTVGAVHPKAMPVILRPADALRWIEGDREQACALALPFPDADMRRIELTS</sequence>